<evidence type="ECO:0000313" key="1">
    <source>
        <dbReference type="EMBL" id="SFS09339.1"/>
    </source>
</evidence>
<proteinExistence type="predicted"/>
<sequence>MALIGIVAFTAACQPGSVGPLEPAPGLLRGQPDVYDRPSVLVSANGLAATVSGSWTTRLGANHIDLRVTYCNDGPHAVIMPGAGFAA</sequence>
<reference evidence="1 2" key="1">
    <citation type="submission" date="2016-10" db="EMBL/GenBank/DDBJ databases">
        <authorList>
            <person name="de Groot N.N."/>
        </authorList>
    </citation>
    <scope>NUCLEOTIDE SEQUENCE [LARGE SCALE GENOMIC DNA]</scope>
    <source>
        <strain evidence="1 2">S5-249</strain>
    </source>
</reference>
<name>A0A1I6M0U7_9SPHN</name>
<keyword evidence="2" id="KW-1185">Reference proteome</keyword>
<dbReference type="EMBL" id="FOZG01000003">
    <property type="protein sequence ID" value="SFS09339.1"/>
    <property type="molecule type" value="Genomic_DNA"/>
</dbReference>
<dbReference type="Proteomes" id="UP000198824">
    <property type="component" value="Unassembled WGS sequence"/>
</dbReference>
<organism evidence="1 2">
    <name type="scientific">Sphingomonas jatrophae</name>
    <dbReference type="NCBI Taxonomy" id="1166337"/>
    <lineage>
        <taxon>Bacteria</taxon>
        <taxon>Pseudomonadati</taxon>
        <taxon>Pseudomonadota</taxon>
        <taxon>Alphaproteobacteria</taxon>
        <taxon>Sphingomonadales</taxon>
        <taxon>Sphingomonadaceae</taxon>
        <taxon>Sphingomonas</taxon>
    </lineage>
</organism>
<evidence type="ECO:0000313" key="2">
    <source>
        <dbReference type="Proteomes" id="UP000198824"/>
    </source>
</evidence>
<dbReference type="AlphaFoldDB" id="A0A1I6M0U7"/>
<accession>A0A1I6M0U7</accession>
<protein>
    <submittedName>
        <fullName evidence="1">Uncharacterized protein</fullName>
    </submittedName>
</protein>
<gene>
    <name evidence="1" type="ORF">SAMN05192580_3256</name>
</gene>